<proteinExistence type="predicted"/>
<comment type="caution">
    <text evidence="1">The sequence shown here is derived from an EMBL/GenBank/DDBJ whole genome shotgun (WGS) entry which is preliminary data.</text>
</comment>
<name>A0ABP6URY0_9FLAO</name>
<protein>
    <recommendedName>
        <fullName evidence="3">VCBS repeat-containing protein</fullName>
    </recommendedName>
</protein>
<gene>
    <name evidence="1" type="ORF">GCM10022393_37900</name>
</gene>
<organism evidence="1 2">
    <name type="scientific">Aquimarina addita</name>
    <dbReference type="NCBI Taxonomy" id="870485"/>
    <lineage>
        <taxon>Bacteria</taxon>
        <taxon>Pseudomonadati</taxon>
        <taxon>Bacteroidota</taxon>
        <taxon>Flavobacteriia</taxon>
        <taxon>Flavobacteriales</taxon>
        <taxon>Flavobacteriaceae</taxon>
        <taxon>Aquimarina</taxon>
    </lineage>
</organism>
<accession>A0ABP6URY0</accession>
<dbReference type="EMBL" id="BAABCW010000022">
    <property type="protein sequence ID" value="GAA3520080.1"/>
    <property type="molecule type" value="Genomic_DNA"/>
</dbReference>
<keyword evidence="2" id="KW-1185">Reference proteome</keyword>
<evidence type="ECO:0000313" key="1">
    <source>
        <dbReference type="EMBL" id="GAA3520080.1"/>
    </source>
</evidence>
<dbReference type="Proteomes" id="UP001500459">
    <property type="component" value="Unassembled WGS sequence"/>
</dbReference>
<sequence>MLGTSNSQAQHNELSDFIPDGYVIFEKYFGDLNKDEQDDCVVIIKNTDKKNRVINRFDKKVDRNRRGVIILLKKENSYHLASKNHNCFSSENEDGGVYFAPELWIDFNRGNLIIHYSHGRYGFWKYIFRFQDSAFRLIGYDSSSNHGPVINRETSINFLTKKKLIRENTNENAEGGDETFIETWYNIEIDSLIKLSEIKDFDEIDMYIY</sequence>
<evidence type="ECO:0000313" key="2">
    <source>
        <dbReference type="Proteomes" id="UP001500459"/>
    </source>
</evidence>
<evidence type="ECO:0008006" key="3">
    <source>
        <dbReference type="Google" id="ProtNLM"/>
    </source>
</evidence>
<reference evidence="2" key="1">
    <citation type="journal article" date="2019" name="Int. J. Syst. Evol. Microbiol.">
        <title>The Global Catalogue of Microorganisms (GCM) 10K type strain sequencing project: providing services to taxonomists for standard genome sequencing and annotation.</title>
        <authorList>
            <consortium name="The Broad Institute Genomics Platform"/>
            <consortium name="The Broad Institute Genome Sequencing Center for Infectious Disease"/>
            <person name="Wu L."/>
            <person name="Ma J."/>
        </authorList>
    </citation>
    <scope>NUCLEOTIDE SEQUENCE [LARGE SCALE GENOMIC DNA]</scope>
    <source>
        <strain evidence="2">JCM 17106</strain>
    </source>
</reference>